<sequence>MGGRTGPPRQTEIPDPAGAGTNTTPVPGAPTDPAGIPGQDASVTSLDPNLSTLVPIPTMSVDTVCVSKYLAFGDSAPHPASEVYSFSSEYYETATRIAAFPGMMECAWVTEIPKTLDPLLSQYLQETLNWLIDPTAMAAGMALFTECPTTFALPEWNFRLGCPAEWNKYVSLLAERTPNSQRGAAVSMKPSYAVSFAVLMATAMGLGYF</sequence>
<dbReference type="AlphaFoldDB" id="A0A9P1GXA6"/>
<organism evidence="2 3">
    <name type="scientific">Parascedosporium putredinis</name>
    <dbReference type="NCBI Taxonomy" id="1442378"/>
    <lineage>
        <taxon>Eukaryota</taxon>
        <taxon>Fungi</taxon>
        <taxon>Dikarya</taxon>
        <taxon>Ascomycota</taxon>
        <taxon>Pezizomycotina</taxon>
        <taxon>Sordariomycetes</taxon>
        <taxon>Hypocreomycetidae</taxon>
        <taxon>Microascales</taxon>
        <taxon>Microascaceae</taxon>
        <taxon>Parascedosporium</taxon>
    </lineage>
</organism>
<keyword evidence="3" id="KW-1185">Reference proteome</keyword>
<feature type="region of interest" description="Disordered" evidence="1">
    <location>
        <begin position="1"/>
        <end position="43"/>
    </location>
</feature>
<gene>
    <name evidence="2" type="ORF">PPNO1_LOCUS1811</name>
</gene>
<dbReference type="EMBL" id="CALLCH030000003">
    <property type="protein sequence ID" value="CAI4212042.1"/>
    <property type="molecule type" value="Genomic_DNA"/>
</dbReference>
<evidence type="ECO:0000256" key="1">
    <source>
        <dbReference type="SAM" id="MobiDB-lite"/>
    </source>
</evidence>
<reference evidence="2" key="1">
    <citation type="submission" date="2022-11" db="EMBL/GenBank/DDBJ databases">
        <authorList>
            <person name="Scott C."/>
            <person name="Bruce N."/>
        </authorList>
    </citation>
    <scope>NUCLEOTIDE SEQUENCE</scope>
</reference>
<accession>A0A9P1GXA6</accession>
<comment type="caution">
    <text evidence="2">The sequence shown here is derived from an EMBL/GenBank/DDBJ whole genome shotgun (WGS) entry which is preliminary data.</text>
</comment>
<evidence type="ECO:0000313" key="2">
    <source>
        <dbReference type="EMBL" id="CAI4212042.1"/>
    </source>
</evidence>
<dbReference type="Proteomes" id="UP000838763">
    <property type="component" value="Unassembled WGS sequence"/>
</dbReference>
<proteinExistence type="predicted"/>
<evidence type="ECO:0000313" key="3">
    <source>
        <dbReference type="Proteomes" id="UP000838763"/>
    </source>
</evidence>
<name>A0A9P1GXA6_9PEZI</name>
<protein>
    <submittedName>
        <fullName evidence="2">Uncharacterized protein</fullName>
    </submittedName>
</protein>